<protein>
    <recommendedName>
        <fullName evidence="1">HEAT repeat-containing protein 1</fullName>
    </recommendedName>
</protein>
<dbReference type="GO" id="GO:0032040">
    <property type="term" value="C:small-subunit processome"/>
    <property type="evidence" value="ECO:0007669"/>
    <property type="project" value="TreeGrafter"/>
</dbReference>
<dbReference type="STRING" id="568069.A0A1J1ISF0"/>
<dbReference type="GO" id="GO:0030515">
    <property type="term" value="F:snoRNA binding"/>
    <property type="evidence" value="ECO:0007669"/>
    <property type="project" value="TreeGrafter"/>
</dbReference>
<evidence type="ECO:0000256" key="1">
    <source>
        <dbReference type="RuleBase" id="RU367065"/>
    </source>
</evidence>
<dbReference type="Proteomes" id="UP000183832">
    <property type="component" value="Unassembled WGS sequence"/>
</dbReference>
<evidence type="ECO:0000313" key="3">
    <source>
        <dbReference type="Proteomes" id="UP000183832"/>
    </source>
</evidence>
<organism evidence="2 3">
    <name type="scientific">Clunio marinus</name>
    <dbReference type="NCBI Taxonomy" id="568069"/>
    <lineage>
        <taxon>Eukaryota</taxon>
        <taxon>Metazoa</taxon>
        <taxon>Ecdysozoa</taxon>
        <taxon>Arthropoda</taxon>
        <taxon>Hexapoda</taxon>
        <taxon>Insecta</taxon>
        <taxon>Pterygota</taxon>
        <taxon>Neoptera</taxon>
        <taxon>Endopterygota</taxon>
        <taxon>Diptera</taxon>
        <taxon>Nematocera</taxon>
        <taxon>Chironomoidea</taxon>
        <taxon>Chironomidae</taxon>
        <taxon>Clunio</taxon>
    </lineage>
</organism>
<dbReference type="GO" id="GO:0030686">
    <property type="term" value="C:90S preribosome"/>
    <property type="evidence" value="ECO:0007669"/>
    <property type="project" value="TreeGrafter"/>
</dbReference>
<keyword evidence="1" id="KW-0690">Ribosome biogenesis</keyword>
<dbReference type="GO" id="GO:0000462">
    <property type="term" value="P:maturation of SSU-rRNA from tricistronic rRNA transcript (SSU-rRNA, 5.8S rRNA, LSU-rRNA)"/>
    <property type="evidence" value="ECO:0007669"/>
    <property type="project" value="TreeGrafter"/>
</dbReference>
<accession>A0A1J1ISF0</accession>
<name>A0A1J1ISF0_9DIPT</name>
<keyword evidence="1" id="KW-0539">Nucleus</keyword>
<dbReference type="AlphaFoldDB" id="A0A1J1ISF0"/>
<dbReference type="EMBL" id="CVRI01000058">
    <property type="protein sequence ID" value="CRL02642.1"/>
    <property type="molecule type" value="Genomic_DNA"/>
</dbReference>
<dbReference type="GO" id="GO:0045943">
    <property type="term" value="P:positive regulation of transcription by RNA polymerase I"/>
    <property type="evidence" value="ECO:0007669"/>
    <property type="project" value="TreeGrafter"/>
</dbReference>
<dbReference type="GO" id="GO:0034455">
    <property type="term" value="C:t-UTP complex"/>
    <property type="evidence" value="ECO:0007669"/>
    <property type="project" value="TreeGrafter"/>
</dbReference>
<evidence type="ECO:0000313" key="2">
    <source>
        <dbReference type="EMBL" id="CRL02642.1"/>
    </source>
</evidence>
<sequence length="153" mass="18059">MSTSLAEQLRRLQTPQTSQFVDARKRHSILFTSEEAATKSRETIYEIGISGLHELIELNPAFADFEDTLFELTAKDIQRAIESKEVNALLDKNIKRFMFHFSPCFMICLEWLIRRFSINLYNKDEFLMLIFSISSNKYVRSMHSNNEVKHCWR</sequence>
<keyword evidence="1" id="KW-0698">rRNA processing</keyword>
<dbReference type="PANTHER" id="PTHR13457">
    <property type="entry name" value="BAP28"/>
    <property type="match status" value="1"/>
</dbReference>
<reference evidence="2 3" key="1">
    <citation type="submission" date="2015-04" db="EMBL/GenBank/DDBJ databases">
        <authorList>
            <person name="Syromyatnikov M.Y."/>
            <person name="Popov V.N."/>
        </authorList>
    </citation>
    <scope>NUCLEOTIDE SEQUENCE [LARGE SCALE GENOMIC DNA]</scope>
</reference>
<comment type="similarity">
    <text evidence="1">Belongs to the HEATR1/UTP10 family.</text>
</comment>
<comment type="subcellular location">
    <subcellularLocation>
        <location evidence="1">Nucleus</location>
        <location evidence="1">Nucleolus</location>
    </subcellularLocation>
</comment>
<dbReference type="OrthoDB" id="31183at2759"/>
<comment type="function">
    <text evidence="1">Involved in nucleolar processing of pre-18S ribosomal RNA.</text>
</comment>
<dbReference type="InterPro" id="IPR040191">
    <property type="entry name" value="UTP10"/>
</dbReference>
<proteinExistence type="inferred from homology"/>
<dbReference type="PANTHER" id="PTHR13457:SF1">
    <property type="entry name" value="HEAT REPEAT-CONTAINING PROTEIN 1"/>
    <property type="match status" value="1"/>
</dbReference>
<keyword evidence="3" id="KW-1185">Reference proteome</keyword>
<gene>
    <name evidence="2" type="ORF">CLUMA_CG016123</name>
</gene>
<keyword evidence="1" id="KW-0687">Ribonucleoprotein</keyword>